<sequence length="67" mass="8145">MSIEEISICHLKLRIDKKSLRILNLKLWIEENIIKIKVKLQINQFLKIDRLNSKAKIYTLQNDRRRN</sequence>
<gene>
    <name evidence="1" type="ORF">S01H4_31953</name>
</gene>
<evidence type="ECO:0000313" key="1">
    <source>
        <dbReference type="EMBL" id="GAG84383.1"/>
    </source>
</evidence>
<organism evidence="1">
    <name type="scientific">marine sediment metagenome</name>
    <dbReference type="NCBI Taxonomy" id="412755"/>
    <lineage>
        <taxon>unclassified sequences</taxon>
        <taxon>metagenomes</taxon>
        <taxon>ecological metagenomes</taxon>
    </lineage>
</organism>
<accession>X1BJW9</accession>
<protein>
    <submittedName>
        <fullName evidence="1">Uncharacterized protein</fullName>
    </submittedName>
</protein>
<dbReference type="EMBL" id="BART01016646">
    <property type="protein sequence ID" value="GAG84383.1"/>
    <property type="molecule type" value="Genomic_DNA"/>
</dbReference>
<dbReference type="AlphaFoldDB" id="X1BJW9"/>
<comment type="caution">
    <text evidence="1">The sequence shown here is derived from an EMBL/GenBank/DDBJ whole genome shotgun (WGS) entry which is preliminary data.</text>
</comment>
<name>X1BJW9_9ZZZZ</name>
<proteinExistence type="predicted"/>
<reference evidence="1" key="1">
    <citation type="journal article" date="2014" name="Front. Microbiol.">
        <title>High frequency of phylogenetically diverse reductive dehalogenase-homologous genes in deep subseafloor sedimentary metagenomes.</title>
        <authorList>
            <person name="Kawai M."/>
            <person name="Futagami T."/>
            <person name="Toyoda A."/>
            <person name="Takaki Y."/>
            <person name="Nishi S."/>
            <person name="Hori S."/>
            <person name="Arai W."/>
            <person name="Tsubouchi T."/>
            <person name="Morono Y."/>
            <person name="Uchiyama I."/>
            <person name="Ito T."/>
            <person name="Fujiyama A."/>
            <person name="Inagaki F."/>
            <person name="Takami H."/>
        </authorList>
    </citation>
    <scope>NUCLEOTIDE SEQUENCE</scope>
    <source>
        <strain evidence="1">Expedition CK06-06</strain>
    </source>
</reference>